<proteinExistence type="inferred from homology"/>
<dbReference type="Pfam" id="PF03816">
    <property type="entry name" value="LytR_cpsA_psr"/>
    <property type="match status" value="1"/>
</dbReference>
<name>A0A1Q2CG43_9ACTN</name>
<feature type="compositionally biased region" description="Pro residues" evidence="2">
    <location>
        <begin position="59"/>
        <end position="69"/>
    </location>
</feature>
<dbReference type="EMBL" id="CP019605">
    <property type="protein sequence ID" value="AQP45015.1"/>
    <property type="molecule type" value="Genomic_DNA"/>
</dbReference>
<dbReference type="KEGG" id="tfl:RPIT_09630"/>
<dbReference type="PANTHER" id="PTHR33392:SF6">
    <property type="entry name" value="POLYISOPRENYL-TEICHOIC ACID--PEPTIDOGLYCAN TEICHOIC ACID TRANSFERASE TAGU"/>
    <property type="match status" value="1"/>
</dbReference>
<organism evidence="4 5">
    <name type="scientific">Tessaracoccus flavus</name>
    <dbReference type="NCBI Taxonomy" id="1610493"/>
    <lineage>
        <taxon>Bacteria</taxon>
        <taxon>Bacillati</taxon>
        <taxon>Actinomycetota</taxon>
        <taxon>Actinomycetes</taxon>
        <taxon>Propionibacteriales</taxon>
        <taxon>Propionibacteriaceae</taxon>
        <taxon>Tessaracoccus</taxon>
    </lineage>
</organism>
<reference evidence="4 5" key="1">
    <citation type="journal article" date="2016" name="Int. J. Syst. Evol. Microbiol.">
        <title>Tessaracoccus flavus sp. nov., isolated from the drainage system of a lindane-producing factory.</title>
        <authorList>
            <person name="Kumari R."/>
            <person name="Singh P."/>
            <person name="Schumann P."/>
            <person name="Lal R."/>
        </authorList>
    </citation>
    <scope>NUCLEOTIDE SEQUENCE [LARGE SCALE GENOMIC DNA]</scope>
    <source>
        <strain evidence="4 5">RP1T</strain>
    </source>
</reference>
<evidence type="ECO:0000256" key="1">
    <source>
        <dbReference type="ARBA" id="ARBA00006068"/>
    </source>
</evidence>
<evidence type="ECO:0000256" key="3">
    <source>
        <dbReference type="SAM" id="Phobius"/>
    </source>
</evidence>
<dbReference type="STRING" id="1610493.RPIT_09630"/>
<dbReference type="RefSeq" id="WP_077342656.1">
    <property type="nucleotide sequence ID" value="NZ_FNPU01000002.1"/>
</dbReference>
<protein>
    <submittedName>
        <fullName evidence="4">Uncharacterized protein</fullName>
    </submittedName>
</protein>
<keyword evidence="5" id="KW-1185">Reference proteome</keyword>
<dbReference type="Proteomes" id="UP000188324">
    <property type="component" value="Chromosome"/>
</dbReference>
<dbReference type="Gene3D" id="3.40.630.190">
    <property type="entry name" value="LCP protein"/>
    <property type="match status" value="1"/>
</dbReference>
<evidence type="ECO:0000313" key="5">
    <source>
        <dbReference type="Proteomes" id="UP000188324"/>
    </source>
</evidence>
<keyword evidence="3" id="KW-0812">Transmembrane</keyword>
<dbReference type="AlphaFoldDB" id="A0A1Q2CG43"/>
<dbReference type="PANTHER" id="PTHR33392">
    <property type="entry name" value="POLYISOPRENYL-TEICHOIC ACID--PEPTIDOGLYCAN TEICHOIC ACID TRANSFERASE TAGU"/>
    <property type="match status" value="1"/>
</dbReference>
<feature type="transmembrane region" description="Helical" evidence="3">
    <location>
        <begin position="83"/>
        <end position="104"/>
    </location>
</feature>
<accession>A0A1Q2CG43</accession>
<feature type="compositionally biased region" description="Basic and acidic residues" evidence="2">
    <location>
        <begin position="1"/>
        <end position="16"/>
    </location>
</feature>
<evidence type="ECO:0000256" key="2">
    <source>
        <dbReference type="SAM" id="MobiDB-lite"/>
    </source>
</evidence>
<keyword evidence="3" id="KW-0472">Membrane</keyword>
<gene>
    <name evidence="4" type="ORF">RPIT_09630</name>
</gene>
<evidence type="ECO:0000313" key="4">
    <source>
        <dbReference type="EMBL" id="AQP45015.1"/>
    </source>
</evidence>
<sequence>MPKRDDDLEWLYRQDQPDETAVLRPDEAERLRSQGEYPAHDTRPGSPPPQGRRRGSAAPTPPTPPPAPPARGRRRRRHPMRRFVLTLLALWLVFLIGTPLYAWIAATRVEAAPTGDRPGDQPGSTVLLVGSDGRDDLTAEERNRLGTGSAEGRRTDTMMLVHTPSEGPAVLLSLPRDSYVSIPGYGSNKLNAAYAFGGAPLLVETIESNTGVRIDGYLEIGMLGLVNVVDAVGGIEVCPTFDIDDRDSHLTLAEGCQTVDGVTALGYARMRKSDPDGDLGRVARQREVIASVVRKTATPLSILNPVTYWRLNMAASDSLARGEDTGLVEMAQVGRAFVGVMTGSGLSLTVPVANADASTDAGSAVLWAEDASADLFGAIASGDTTTLESLR</sequence>
<dbReference type="NCBIfam" id="TIGR00350">
    <property type="entry name" value="lytR_cpsA_psr"/>
    <property type="match status" value="1"/>
</dbReference>
<dbReference type="InterPro" id="IPR050922">
    <property type="entry name" value="LytR/CpsA/Psr_CW_biosynth"/>
</dbReference>
<keyword evidence="3" id="KW-1133">Transmembrane helix</keyword>
<feature type="compositionally biased region" description="Basic and acidic residues" evidence="2">
    <location>
        <begin position="24"/>
        <end position="43"/>
    </location>
</feature>
<dbReference type="InterPro" id="IPR004474">
    <property type="entry name" value="LytR_CpsA_psr"/>
</dbReference>
<feature type="region of interest" description="Disordered" evidence="2">
    <location>
        <begin position="1"/>
        <end position="77"/>
    </location>
</feature>
<dbReference type="OrthoDB" id="9782542at2"/>
<comment type="similarity">
    <text evidence="1">Belongs to the LytR/CpsA/Psr (LCP) family.</text>
</comment>